<comment type="caution">
    <text evidence="1">The sequence shown here is derived from an EMBL/GenBank/DDBJ whole genome shotgun (WGS) entry which is preliminary data.</text>
</comment>
<keyword evidence="1" id="KW-0418">Kinase</keyword>
<protein>
    <submittedName>
        <fullName evidence="1">Light-regulated signal transduction histidine kinase (Bacteriophytochrome)</fullName>
    </submittedName>
</protein>
<accession>A0ACC6L473</accession>
<name>A0ACC6L473_9SPHI</name>
<keyword evidence="2" id="KW-1185">Reference proteome</keyword>
<evidence type="ECO:0000313" key="1">
    <source>
        <dbReference type="EMBL" id="MDR6786164.1"/>
    </source>
</evidence>
<keyword evidence="1" id="KW-0808">Transferase</keyword>
<dbReference type="Proteomes" id="UP001246858">
    <property type="component" value="Unassembled WGS sequence"/>
</dbReference>
<reference evidence="1" key="1">
    <citation type="submission" date="2023-07" db="EMBL/GenBank/DDBJ databases">
        <title>Sorghum-associated microbial communities from plants grown in Nebraska, USA.</title>
        <authorList>
            <person name="Schachtman D."/>
        </authorList>
    </citation>
    <scope>NUCLEOTIDE SEQUENCE</scope>
    <source>
        <strain evidence="1">2697</strain>
    </source>
</reference>
<proteinExistence type="predicted"/>
<gene>
    <name evidence="1" type="ORF">J2X78_004757</name>
</gene>
<organism evidence="1 2">
    <name type="scientific">Pedobacter africanus</name>
    <dbReference type="NCBI Taxonomy" id="151894"/>
    <lineage>
        <taxon>Bacteria</taxon>
        <taxon>Pseudomonadati</taxon>
        <taxon>Bacteroidota</taxon>
        <taxon>Sphingobacteriia</taxon>
        <taxon>Sphingobacteriales</taxon>
        <taxon>Sphingobacteriaceae</taxon>
        <taxon>Pedobacter</taxon>
    </lineage>
</organism>
<dbReference type="EMBL" id="JAVDTF010000006">
    <property type="protein sequence ID" value="MDR6786164.1"/>
    <property type="molecule type" value="Genomic_DNA"/>
</dbReference>
<evidence type="ECO:0000313" key="2">
    <source>
        <dbReference type="Proteomes" id="UP001246858"/>
    </source>
</evidence>
<sequence length="509" mass="57701">MTEKKNFDSEFCGNLPLHNVNLIQDYGYLLVLEPDGLKIIQASENTSAITGRSVQELIDSPIAEYINDSDLKKIRDGLKSGLSQRIPFDLGISDGQAIGQFHALMHIKTGYLLIELEQVNAQHKRTFTDVFQEVKKIMAAIDQAETVQEVCEISVHELRKISGFDGVLMYRFDQDWNGKVIAEEKDDRLEPYLGQTFPASDVPRQARQLYLKNPYRLIPNRSYQPQRLYPIINPITHSFIDLSDCNLRGVVVVHLEYMKNMGIEASMSVRVIRNGELWGLISCHHLGPKYLDYEVCSVFEWLSAVISAGVSRILDKEQYDFSSALQYKRGVLTDRIYEEDNIISGLLPKQGMSLLDVFDATGAVVMLNGKIDTIGQVPEQDALDNLLLWVEGKSGNKVFAHSHMAGLYDEAAAFADVGSGILVIPIDAMKGDYIICFRPEAVETINWGGDPNQAINFEKDGIKYHPRASFKLWQETLKLHALPWKEEELQIAENLRSFLFEFRTRQLYS</sequence>